<reference evidence="1 2" key="1">
    <citation type="submission" date="2016-01" db="EMBL/GenBank/DDBJ databases">
        <authorList>
            <person name="Manzoor S."/>
        </authorList>
    </citation>
    <scope>NUCLEOTIDE SEQUENCE [LARGE SCALE GENOMIC DNA]</scope>
    <source>
        <strain evidence="1">Methanoculleus sp MAB1</strain>
    </source>
</reference>
<evidence type="ECO:0000313" key="2">
    <source>
        <dbReference type="Proteomes" id="UP000069850"/>
    </source>
</evidence>
<dbReference type="AlphaFoldDB" id="A0A0X3BH99"/>
<organism evidence="1 2">
    <name type="scientific">Methanoculleus bourgensis</name>
    <dbReference type="NCBI Taxonomy" id="83986"/>
    <lineage>
        <taxon>Archaea</taxon>
        <taxon>Methanobacteriati</taxon>
        <taxon>Methanobacteriota</taxon>
        <taxon>Stenosarchaea group</taxon>
        <taxon>Methanomicrobia</taxon>
        <taxon>Methanomicrobiales</taxon>
        <taxon>Methanomicrobiaceae</taxon>
        <taxon>Methanoculleus</taxon>
    </lineage>
</organism>
<evidence type="ECO:0000313" key="1">
    <source>
        <dbReference type="EMBL" id="CVK31526.1"/>
    </source>
</evidence>
<name>A0A0X3BH99_9EURY</name>
<accession>A0A0X3BH99</accession>
<gene>
    <name evidence="1" type="ORF">MMAB1_0309</name>
</gene>
<sequence length="68" mass="7424">MNRTGRALIDTGTAIDAEPGINLCFSFFHPDRYSWADIHAGFAPGAEFRINHCRHAHCTPQAQRGAAG</sequence>
<dbReference type="KEGG" id="mema:MMAB1_0309"/>
<protein>
    <submittedName>
        <fullName evidence="1">Uncharacterized protein</fullName>
    </submittedName>
</protein>
<proteinExistence type="predicted"/>
<dbReference type="EMBL" id="LT158599">
    <property type="protein sequence ID" value="CVK31526.1"/>
    <property type="molecule type" value="Genomic_DNA"/>
</dbReference>
<dbReference type="Proteomes" id="UP000069850">
    <property type="component" value="Chromosome 1"/>
</dbReference>